<dbReference type="RefSeq" id="WP_136780955.1">
    <property type="nucleotide sequence ID" value="NZ_SWCO01000001.1"/>
</dbReference>
<dbReference type="OrthoDB" id="9808602at2"/>
<keyword evidence="1" id="KW-0328">Glycosyltransferase</keyword>
<dbReference type="InterPro" id="IPR004629">
    <property type="entry name" value="WecG_TagA_CpsF"/>
</dbReference>
<accession>A0A4U0ZP49</accession>
<name>A0A4U0ZP49_9ALTE</name>
<sequence>MDRDINTTIVAGLPIVTASRQEFVEIIEEVCTGTNKPTSPFIVFEANGHGISMSILDKNFLFLLSQASAIVADGQSVVIGSKLFSPSTISERIAITDLITDIPTLSDKPLKHFLLGGGDRIAADCGDILQKRHANFLLSGSHKGHFTAADSKRIISYINDNNPDILWVGLGKPTEQQWVIENRHEIHAKVIITCGGCFNYVTGAYGRAPKWMQSLGLEWLFRLAENPKKLFWRYMTTNPLALYAMIFFRRSRF</sequence>
<keyword evidence="2 3" id="KW-0808">Transferase</keyword>
<dbReference type="AlphaFoldDB" id="A0A4U0ZP49"/>
<evidence type="ECO:0000313" key="3">
    <source>
        <dbReference type="EMBL" id="TKB05199.1"/>
    </source>
</evidence>
<dbReference type="PANTHER" id="PTHR34136">
    <property type="match status" value="1"/>
</dbReference>
<gene>
    <name evidence="3" type="ORF">E5672_03700</name>
</gene>
<dbReference type="GO" id="GO:0016758">
    <property type="term" value="F:hexosyltransferase activity"/>
    <property type="evidence" value="ECO:0007669"/>
    <property type="project" value="TreeGrafter"/>
</dbReference>
<proteinExistence type="predicted"/>
<dbReference type="Pfam" id="PF03808">
    <property type="entry name" value="Glyco_tran_WecG"/>
    <property type="match status" value="1"/>
</dbReference>
<dbReference type="CDD" id="cd06533">
    <property type="entry name" value="Glyco_transf_WecG_TagA"/>
    <property type="match status" value="1"/>
</dbReference>
<protein>
    <submittedName>
        <fullName evidence="3">WecB/TagA/CpsF family glycosyltransferase</fullName>
    </submittedName>
</protein>
<dbReference type="Proteomes" id="UP000305471">
    <property type="component" value="Unassembled WGS sequence"/>
</dbReference>
<evidence type="ECO:0000256" key="2">
    <source>
        <dbReference type="ARBA" id="ARBA00022679"/>
    </source>
</evidence>
<dbReference type="PANTHER" id="PTHR34136:SF1">
    <property type="entry name" value="UDP-N-ACETYL-D-MANNOSAMINURONIC ACID TRANSFERASE"/>
    <property type="match status" value="1"/>
</dbReference>
<reference evidence="3 4" key="1">
    <citation type="submission" date="2019-04" db="EMBL/GenBank/DDBJ databases">
        <title>Alteromonas portus sp. nov., an alginate lyase-excreting marine bacterium.</title>
        <authorList>
            <person name="Huang H."/>
            <person name="Mo K."/>
            <person name="Bao S."/>
        </authorList>
    </citation>
    <scope>NUCLEOTIDE SEQUENCE [LARGE SCALE GENOMIC DNA]</scope>
    <source>
        <strain evidence="3 4">HB161718</strain>
    </source>
</reference>
<keyword evidence="4" id="KW-1185">Reference proteome</keyword>
<comment type="caution">
    <text evidence="3">The sequence shown here is derived from an EMBL/GenBank/DDBJ whole genome shotgun (WGS) entry which is preliminary data.</text>
</comment>
<evidence type="ECO:0000313" key="4">
    <source>
        <dbReference type="Proteomes" id="UP000305471"/>
    </source>
</evidence>
<dbReference type="NCBIfam" id="TIGR00696">
    <property type="entry name" value="wecG_tagA_cpsF"/>
    <property type="match status" value="1"/>
</dbReference>
<dbReference type="EMBL" id="SWCO01000001">
    <property type="protein sequence ID" value="TKB05199.1"/>
    <property type="molecule type" value="Genomic_DNA"/>
</dbReference>
<organism evidence="3 4">
    <name type="scientific">Alteromonas portus</name>
    <dbReference type="NCBI Taxonomy" id="2565549"/>
    <lineage>
        <taxon>Bacteria</taxon>
        <taxon>Pseudomonadati</taxon>
        <taxon>Pseudomonadota</taxon>
        <taxon>Gammaproteobacteria</taxon>
        <taxon>Alteromonadales</taxon>
        <taxon>Alteromonadaceae</taxon>
        <taxon>Alteromonas/Salinimonas group</taxon>
        <taxon>Alteromonas</taxon>
    </lineage>
</organism>
<evidence type="ECO:0000256" key="1">
    <source>
        <dbReference type="ARBA" id="ARBA00022676"/>
    </source>
</evidence>